<evidence type="ECO:0000256" key="1">
    <source>
        <dbReference type="SAM" id="SignalP"/>
    </source>
</evidence>
<keyword evidence="3" id="KW-1185">Reference proteome</keyword>
<proteinExistence type="predicted"/>
<sequence length="195" mass="22268">MKKRAYFIALSLGLLVVSVSFTGIFADENKQVTSLVKMVNDNKLIKDPDKVVFKVNGKPVLAREFVKEKNLLIYLAKINGSAFPSEHDVINSLAKREALYQKAVELGLEATDNEVREFVKQQRSKFEEYDPNATGKELIEAEIKATGLTADEYWERTIPEYKKILTLSKLSDYYLKQLGPLNLENPNNVEKIKYF</sequence>
<name>A0A1T4S5X6_9FIRM</name>
<organism evidence="2 3">
    <name type="scientific">Carboxydocella sporoproducens DSM 16521</name>
    <dbReference type="NCBI Taxonomy" id="1121270"/>
    <lineage>
        <taxon>Bacteria</taxon>
        <taxon>Bacillati</taxon>
        <taxon>Bacillota</taxon>
        <taxon>Clostridia</taxon>
        <taxon>Eubacteriales</taxon>
        <taxon>Clostridiales Family XVI. Incertae Sedis</taxon>
        <taxon>Carboxydocella</taxon>
    </lineage>
</organism>
<gene>
    <name evidence="2" type="ORF">SAMN02745885_02463</name>
</gene>
<dbReference type="Gene3D" id="1.10.4030.10">
    <property type="entry name" value="Porin chaperone SurA, peptide-binding domain"/>
    <property type="match status" value="1"/>
</dbReference>
<dbReference type="InterPro" id="IPR027304">
    <property type="entry name" value="Trigger_fact/SurA_dom_sf"/>
</dbReference>
<feature type="chain" id="PRO_5012572104" evidence="1">
    <location>
        <begin position="27"/>
        <end position="195"/>
    </location>
</feature>
<dbReference type="AlphaFoldDB" id="A0A1T4S5X6"/>
<protein>
    <submittedName>
        <fullName evidence="2">SurA N-terminal domain-containing protein</fullName>
    </submittedName>
</protein>
<dbReference type="EMBL" id="FUXM01000044">
    <property type="protein sequence ID" value="SKA23645.1"/>
    <property type="molecule type" value="Genomic_DNA"/>
</dbReference>
<evidence type="ECO:0000313" key="3">
    <source>
        <dbReference type="Proteomes" id="UP000189933"/>
    </source>
</evidence>
<dbReference type="Pfam" id="PF13624">
    <property type="entry name" value="SurA_N_3"/>
    <property type="match status" value="1"/>
</dbReference>
<accession>A0A1T4S5X6</accession>
<feature type="signal peptide" evidence="1">
    <location>
        <begin position="1"/>
        <end position="26"/>
    </location>
</feature>
<reference evidence="3" key="1">
    <citation type="submission" date="2017-02" db="EMBL/GenBank/DDBJ databases">
        <authorList>
            <person name="Varghese N."/>
            <person name="Submissions S."/>
        </authorList>
    </citation>
    <scope>NUCLEOTIDE SEQUENCE [LARGE SCALE GENOMIC DNA]</scope>
    <source>
        <strain evidence="3">DSM 16521</strain>
    </source>
</reference>
<keyword evidence="1" id="KW-0732">Signal</keyword>
<evidence type="ECO:0000313" key="2">
    <source>
        <dbReference type="EMBL" id="SKA23645.1"/>
    </source>
</evidence>
<dbReference type="SUPFAM" id="SSF109998">
    <property type="entry name" value="Triger factor/SurA peptide-binding domain-like"/>
    <property type="match status" value="1"/>
</dbReference>
<dbReference type="Proteomes" id="UP000189933">
    <property type="component" value="Unassembled WGS sequence"/>
</dbReference>